<comment type="caution">
    <text evidence="3">The sequence shown here is derived from an EMBL/GenBank/DDBJ whole genome shotgun (WGS) entry which is preliminary data.</text>
</comment>
<dbReference type="GeneID" id="96954803"/>
<name>A0ABD6A1C6_9EURY</name>
<proteinExistence type="predicted"/>
<organism evidence="3 4">
    <name type="scientific">Haloplanus litoreus</name>
    <dbReference type="NCBI Taxonomy" id="767515"/>
    <lineage>
        <taxon>Archaea</taxon>
        <taxon>Methanobacteriati</taxon>
        <taxon>Methanobacteriota</taxon>
        <taxon>Stenosarchaea group</taxon>
        <taxon>Halobacteria</taxon>
        <taxon>Halobacteriales</taxon>
        <taxon>Haloferacaceae</taxon>
        <taxon>Haloplanus</taxon>
    </lineage>
</organism>
<keyword evidence="2" id="KW-1133">Transmembrane helix</keyword>
<evidence type="ECO:0000256" key="2">
    <source>
        <dbReference type="SAM" id="Phobius"/>
    </source>
</evidence>
<feature type="transmembrane region" description="Helical" evidence="2">
    <location>
        <begin position="30"/>
        <end position="52"/>
    </location>
</feature>
<keyword evidence="2" id="KW-0812">Transmembrane</keyword>
<sequence>MTDREPEPKNPLSPYYPSEVPGLPGNGRKWVAVLLSATLLLGAAYGVLSVLLSG</sequence>
<evidence type="ECO:0000256" key="1">
    <source>
        <dbReference type="SAM" id="MobiDB-lite"/>
    </source>
</evidence>
<reference evidence="3 4" key="1">
    <citation type="journal article" date="2019" name="Int. J. Syst. Evol. Microbiol.">
        <title>The Global Catalogue of Microorganisms (GCM) 10K type strain sequencing project: providing services to taxonomists for standard genome sequencing and annotation.</title>
        <authorList>
            <consortium name="The Broad Institute Genomics Platform"/>
            <consortium name="The Broad Institute Genome Sequencing Center for Infectious Disease"/>
            <person name="Wu L."/>
            <person name="Ma J."/>
        </authorList>
    </citation>
    <scope>NUCLEOTIDE SEQUENCE [LARGE SCALE GENOMIC DNA]</scope>
    <source>
        <strain evidence="3 4">GX21</strain>
    </source>
</reference>
<evidence type="ECO:0000313" key="4">
    <source>
        <dbReference type="Proteomes" id="UP001596434"/>
    </source>
</evidence>
<protein>
    <submittedName>
        <fullName evidence="3">Uncharacterized protein</fullName>
    </submittedName>
</protein>
<accession>A0ABD6A1C6</accession>
<evidence type="ECO:0000313" key="3">
    <source>
        <dbReference type="EMBL" id="MFC7256412.1"/>
    </source>
</evidence>
<dbReference type="EMBL" id="JBHTAT010000001">
    <property type="protein sequence ID" value="MFC7256412.1"/>
    <property type="molecule type" value="Genomic_DNA"/>
</dbReference>
<keyword evidence="2" id="KW-0472">Membrane</keyword>
<dbReference type="AlphaFoldDB" id="A0ABD6A1C6"/>
<gene>
    <name evidence="3" type="ORF">ACFQKE_14095</name>
</gene>
<dbReference type="RefSeq" id="WP_379705167.1">
    <property type="nucleotide sequence ID" value="NZ_JBHTAT010000001.1"/>
</dbReference>
<feature type="region of interest" description="Disordered" evidence="1">
    <location>
        <begin position="1"/>
        <end position="21"/>
    </location>
</feature>
<keyword evidence="4" id="KW-1185">Reference proteome</keyword>
<dbReference type="Proteomes" id="UP001596434">
    <property type="component" value="Unassembled WGS sequence"/>
</dbReference>